<dbReference type="GO" id="GO:0046655">
    <property type="term" value="P:folic acid metabolic process"/>
    <property type="evidence" value="ECO:0007669"/>
    <property type="project" value="TreeGrafter"/>
</dbReference>
<dbReference type="GO" id="GO:0046654">
    <property type="term" value="P:tetrahydrofolate biosynthetic process"/>
    <property type="evidence" value="ECO:0007669"/>
    <property type="project" value="UniProtKB-UniPathway"/>
</dbReference>
<dbReference type="InterPro" id="IPR012259">
    <property type="entry name" value="DHFR"/>
</dbReference>
<proteinExistence type="inferred from homology"/>
<comment type="similarity">
    <text evidence="2">Belongs to the dihydrofolate reductase family.</text>
</comment>
<keyword evidence="4" id="KW-0554">One-carbon metabolism</keyword>
<comment type="pathway">
    <text evidence="1">Cofactor biosynthesis; tetrahydrofolate biosynthesis; 5,6,7,8-tetrahydrofolate from 7,8-dihydrofolate: step 1/1.</text>
</comment>
<dbReference type="InParanoid" id="A0A3G9JJU0"/>
<dbReference type="EC" id="1.5.1.3" evidence="3"/>
<dbReference type="SUPFAM" id="SSF53597">
    <property type="entry name" value="Dihydrofolate reductase-like"/>
    <property type="match status" value="1"/>
</dbReference>
<dbReference type="CDD" id="cd00209">
    <property type="entry name" value="DHFR"/>
    <property type="match status" value="1"/>
</dbReference>
<dbReference type="GO" id="GO:0006730">
    <property type="term" value="P:one-carbon metabolic process"/>
    <property type="evidence" value="ECO:0007669"/>
    <property type="project" value="UniProtKB-KW"/>
</dbReference>
<reference evidence="8 9" key="1">
    <citation type="submission" date="2018-11" db="EMBL/GenBank/DDBJ databases">
        <title>Novel Erysipelotrichaceae bacterium isolated from small intestine of a swine.</title>
        <authorList>
            <person name="Kim J.S."/>
            <person name="Choe H."/>
            <person name="Lee Y.R."/>
            <person name="Kim K.M."/>
            <person name="Park D.S."/>
        </authorList>
    </citation>
    <scope>NUCLEOTIDE SEQUENCE [LARGE SCALE GENOMIC DNA]</scope>
    <source>
        <strain evidence="8 9">SG0102</strain>
    </source>
</reference>
<dbReference type="UniPathway" id="UPA00077">
    <property type="reaction ID" value="UER00158"/>
</dbReference>
<dbReference type="Pfam" id="PF00186">
    <property type="entry name" value="DHFR_1"/>
    <property type="match status" value="1"/>
</dbReference>
<dbReference type="InterPro" id="IPR024072">
    <property type="entry name" value="DHFR-like_dom_sf"/>
</dbReference>
<dbReference type="GO" id="GO:0005829">
    <property type="term" value="C:cytosol"/>
    <property type="evidence" value="ECO:0007669"/>
    <property type="project" value="TreeGrafter"/>
</dbReference>
<dbReference type="Gene3D" id="3.40.430.10">
    <property type="entry name" value="Dihydrofolate Reductase, subunit A"/>
    <property type="match status" value="1"/>
</dbReference>
<dbReference type="GO" id="GO:0004146">
    <property type="term" value="F:dihydrofolate reductase activity"/>
    <property type="evidence" value="ECO:0007669"/>
    <property type="project" value="UniProtKB-EC"/>
</dbReference>
<dbReference type="RefSeq" id="WP_125119142.1">
    <property type="nucleotide sequence ID" value="NZ_AP019309.1"/>
</dbReference>
<protein>
    <recommendedName>
        <fullName evidence="3">dihydrofolate reductase</fullName>
        <ecNumber evidence="3">1.5.1.3</ecNumber>
    </recommendedName>
</protein>
<keyword evidence="9" id="KW-1185">Reference proteome</keyword>
<evidence type="ECO:0000256" key="5">
    <source>
        <dbReference type="ARBA" id="ARBA00022857"/>
    </source>
</evidence>
<evidence type="ECO:0000256" key="2">
    <source>
        <dbReference type="ARBA" id="ARBA00009539"/>
    </source>
</evidence>
<accession>A0A3G9JJU0</accession>
<dbReference type="PANTHER" id="PTHR48069">
    <property type="entry name" value="DIHYDROFOLATE REDUCTASE"/>
    <property type="match status" value="1"/>
</dbReference>
<name>A0A3G9JJU0_9FIRM</name>
<evidence type="ECO:0000313" key="9">
    <source>
        <dbReference type="Proteomes" id="UP000268059"/>
    </source>
</evidence>
<dbReference type="PRINTS" id="PR00070">
    <property type="entry name" value="DHFR"/>
</dbReference>
<dbReference type="InterPro" id="IPR001796">
    <property type="entry name" value="DHFR_dom"/>
</dbReference>
<dbReference type="PANTHER" id="PTHR48069:SF3">
    <property type="entry name" value="DIHYDROFOLATE REDUCTASE"/>
    <property type="match status" value="1"/>
</dbReference>
<evidence type="ECO:0000256" key="6">
    <source>
        <dbReference type="ARBA" id="ARBA00023002"/>
    </source>
</evidence>
<gene>
    <name evidence="8" type="primary">dyr</name>
    <name evidence="8" type="ORF">SG0102_11850</name>
</gene>
<organism evidence="8 9">
    <name type="scientific">Intestinibaculum porci</name>
    <dbReference type="NCBI Taxonomy" id="2487118"/>
    <lineage>
        <taxon>Bacteria</taxon>
        <taxon>Bacillati</taxon>
        <taxon>Bacillota</taxon>
        <taxon>Erysipelotrichia</taxon>
        <taxon>Erysipelotrichales</taxon>
        <taxon>Erysipelotrichaceae</taxon>
        <taxon>Intestinibaculum</taxon>
    </lineage>
</organism>
<dbReference type="PROSITE" id="PS51330">
    <property type="entry name" value="DHFR_2"/>
    <property type="match status" value="1"/>
</dbReference>
<evidence type="ECO:0000259" key="7">
    <source>
        <dbReference type="PROSITE" id="PS51330"/>
    </source>
</evidence>
<evidence type="ECO:0000256" key="1">
    <source>
        <dbReference type="ARBA" id="ARBA00004903"/>
    </source>
</evidence>
<keyword evidence="6" id="KW-0560">Oxidoreductase</keyword>
<dbReference type="AlphaFoldDB" id="A0A3G9JJU0"/>
<evidence type="ECO:0000313" key="8">
    <source>
        <dbReference type="EMBL" id="BBH26251.1"/>
    </source>
</evidence>
<feature type="domain" description="DHFR" evidence="7">
    <location>
        <begin position="1"/>
        <end position="160"/>
    </location>
</feature>
<dbReference type="EMBL" id="AP019309">
    <property type="protein sequence ID" value="BBH26251.1"/>
    <property type="molecule type" value="Genomic_DNA"/>
</dbReference>
<evidence type="ECO:0000256" key="4">
    <source>
        <dbReference type="ARBA" id="ARBA00022563"/>
    </source>
</evidence>
<keyword evidence="5" id="KW-0521">NADP</keyword>
<evidence type="ECO:0000256" key="3">
    <source>
        <dbReference type="ARBA" id="ARBA00012856"/>
    </source>
</evidence>
<dbReference type="KEGG" id="ebm:SG0102_11850"/>
<dbReference type="GO" id="GO:0046452">
    <property type="term" value="P:dihydrofolate metabolic process"/>
    <property type="evidence" value="ECO:0007669"/>
    <property type="project" value="TreeGrafter"/>
</dbReference>
<dbReference type="GO" id="GO:0050661">
    <property type="term" value="F:NADP binding"/>
    <property type="evidence" value="ECO:0007669"/>
    <property type="project" value="InterPro"/>
</dbReference>
<dbReference type="OrthoDB" id="9804315at2"/>
<dbReference type="FunCoup" id="A0A3G9JJU0">
    <property type="interactions" value="199"/>
</dbReference>
<dbReference type="Proteomes" id="UP000268059">
    <property type="component" value="Chromosome"/>
</dbReference>
<sequence length="160" mass="18337">MITIIVAADQDLLIGKAGTRNGMPWDNKEDLAHFKKTTLNHTVLFGMNTFKAMGMRALPKRHTILITHQDYQNDKVEVRHDFDEVIQEYKNKQEDLFICGGAGIYKQALPVADTLLLSRIPGKHEGETYFPDFKEYGYTLVETTPYETFTLETYRRGATC</sequence>